<dbReference type="AlphaFoldDB" id="A0A942E6S0"/>
<comment type="similarity">
    <text evidence="1">Belongs to the PrpD family.</text>
</comment>
<dbReference type="Pfam" id="PF03972">
    <property type="entry name" value="MmgE_PrpD_N"/>
    <property type="match status" value="1"/>
</dbReference>
<dbReference type="Proteomes" id="UP000680348">
    <property type="component" value="Unassembled WGS sequence"/>
</dbReference>
<gene>
    <name evidence="4" type="ORF">KEU06_12770</name>
</gene>
<dbReference type="InterPro" id="IPR045337">
    <property type="entry name" value="MmgE_PrpD_C"/>
</dbReference>
<evidence type="ECO:0000256" key="1">
    <source>
        <dbReference type="ARBA" id="ARBA00006174"/>
    </source>
</evidence>
<protein>
    <submittedName>
        <fullName evidence="4">MmgE/PrpD family protein</fullName>
    </submittedName>
</protein>
<dbReference type="InterPro" id="IPR036148">
    <property type="entry name" value="MmgE/PrpD_sf"/>
</dbReference>
<dbReference type="InterPro" id="IPR042183">
    <property type="entry name" value="MmgE/PrpD_sf_1"/>
</dbReference>
<dbReference type="SUPFAM" id="SSF103378">
    <property type="entry name" value="2-methylcitrate dehydratase PrpD"/>
    <property type="match status" value="1"/>
</dbReference>
<dbReference type="PANTHER" id="PTHR16943:SF8">
    <property type="entry name" value="2-METHYLCITRATE DEHYDRATASE"/>
    <property type="match status" value="1"/>
</dbReference>
<evidence type="ECO:0000313" key="4">
    <source>
        <dbReference type="EMBL" id="MBS3649482.1"/>
    </source>
</evidence>
<evidence type="ECO:0000313" key="5">
    <source>
        <dbReference type="Proteomes" id="UP000680348"/>
    </source>
</evidence>
<name>A0A942E6S0_9HYPH</name>
<organism evidence="4 5">
    <name type="scientific">Pseudaminobacter soli</name>
    <name type="common">ex Zhang et al. 2022</name>
    <dbReference type="NCBI Taxonomy" id="2831468"/>
    <lineage>
        <taxon>Bacteria</taxon>
        <taxon>Pseudomonadati</taxon>
        <taxon>Pseudomonadota</taxon>
        <taxon>Alphaproteobacteria</taxon>
        <taxon>Hyphomicrobiales</taxon>
        <taxon>Phyllobacteriaceae</taxon>
        <taxon>Pseudaminobacter</taxon>
    </lineage>
</organism>
<feature type="domain" description="MmgE/PrpD C-terminal" evidence="3">
    <location>
        <begin position="250"/>
        <end position="411"/>
    </location>
</feature>
<sequence>MSLTSELVSLIRNKPVGQSDLEAAALFVLDTLACALGGLDTGPARMLRAVAPPETGDVARRAFYLGGLSHILEMDDLHRDSVTHPGCVVIPAAWAITDDRNLGGVAFLKAVLAGYEACCRVGMSVGKAHYRVWHNTSTCGPFGSAMAVADLIGLSHERAVWALGNAGTQSSGLWQFLESGSMSKHLHTARGAESGVLAALLAAEGFTGAPDILEGAKGFYAGLCPDPLPDAITADPDRPWELTKTSIKPWPCCRHTHPTIDAAIELHGRLGRAEIVSVTVGAYQAALDVCDRPAPQDPYSAKFSLQHCVAIALADGRVDQTSFDATARARMAPERRKVTVLRSLAVDGAYPRSWGTDVRVETANGRVLEAARKEAKGDPENPVTASELSAKARMLLAGSGMPSAEADRLVAVVLDLPGDRPVRSLGLFPAAPHGEPPLRARSA</sequence>
<dbReference type="Gene3D" id="1.10.4100.10">
    <property type="entry name" value="2-methylcitrate dehydratase PrpD"/>
    <property type="match status" value="1"/>
</dbReference>
<proteinExistence type="inferred from homology"/>
<dbReference type="PANTHER" id="PTHR16943">
    <property type="entry name" value="2-METHYLCITRATE DEHYDRATASE-RELATED"/>
    <property type="match status" value="1"/>
</dbReference>
<dbReference type="GO" id="GO:0016829">
    <property type="term" value="F:lyase activity"/>
    <property type="evidence" value="ECO:0007669"/>
    <property type="project" value="InterPro"/>
</dbReference>
<dbReference type="InterPro" id="IPR045336">
    <property type="entry name" value="MmgE_PrpD_N"/>
</dbReference>
<evidence type="ECO:0000259" key="3">
    <source>
        <dbReference type="Pfam" id="PF19305"/>
    </source>
</evidence>
<dbReference type="InterPro" id="IPR042188">
    <property type="entry name" value="MmgE/PrpD_sf_2"/>
</dbReference>
<reference evidence="4" key="1">
    <citation type="submission" date="2021-04" db="EMBL/GenBank/DDBJ databases">
        <title>Pseudaminobacter soli sp. nov., isolated from paddy soil contaminated by heavy metals.</title>
        <authorList>
            <person name="Zhang K."/>
        </authorList>
    </citation>
    <scope>NUCLEOTIDE SEQUENCE</scope>
    <source>
        <strain evidence="4">19-2017</strain>
    </source>
</reference>
<feature type="domain" description="MmgE/PrpD N-terminal" evidence="2">
    <location>
        <begin position="20"/>
        <end position="226"/>
    </location>
</feature>
<accession>A0A942E6S0</accession>
<dbReference type="RefSeq" id="WP_188255042.1">
    <property type="nucleotide sequence ID" value="NZ_JABVCF010000006.1"/>
</dbReference>
<dbReference type="Gene3D" id="3.30.1330.120">
    <property type="entry name" value="2-methylcitrate dehydratase PrpD"/>
    <property type="match status" value="1"/>
</dbReference>
<comment type="caution">
    <text evidence="4">The sequence shown here is derived from an EMBL/GenBank/DDBJ whole genome shotgun (WGS) entry which is preliminary data.</text>
</comment>
<dbReference type="Pfam" id="PF19305">
    <property type="entry name" value="MmgE_PrpD_C"/>
    <property type="match status" value="1"/>
</dbReference>
<keyword evidence="5" id="KW-1185">Reference proteome</keyword>
<evidence type="ECO:0000259" key="2">
    <source>
        <dbReference type="Pfam" id="PF03972"/>
    </source>
</evidence>
<dbReference type="InterPro" id="IPR005656">
    <property type="entry name" value="MmgE_PrpD"/>
</dbReference>
<dbReference type="EMBL" id="JAGWCR010000006">
    <property type="protein sequence ID" value="MBS3649482.1"/>
    <property type="molecule type" value="Genomic_DNA"/>
</dbReference>